<dbReference type="InterPro" id="IPR000843">
    <property type="entry name" value="HTH_LacI"/>
</dbReference>
<dbReference type="SUPFAM" id="SSF53822">
    <property type="entry name" value="Periplasmic binding protein-like I"/>
    <property type="match status" value="1"/>
</dbReference>
<dbReference type="CDD" id="cd01392">
    <property type="entry name" value="HTH_LacI"/>
    <property type="match status" value="1"/>
</dbReference>
<dbReference type="RefSeq" id="WP_182895116.1">
    <property type="nucleotide sequence ID" value="NZ_JACGZW010000013.1"/>
</dbReference>
<dbReference type="Pfam" id="PF00356">
    <property type="entry name" value="LacI"/>
    <property type="match status" value="1"/>
</dbReference>
<name>A0A7W3W3Z4_9PSEU</name>
<evidence type="ECO:0000313" key="6">
    <source>
        <dbReference type="Proteomes" id="UP000526734"/>
    </source>
</evidence>
<sequence length="350" mass="37238">MAAETGEFPRAERPGRRPVLSDVARLAGTSTAVVSYVVNDGPRPVAEKTRRKVEDAIRMLGYRRNPLAGALSGGRSNLVGLLVPDTANAFFGEMSRCLEAEGRRRGLLTLLGNTDYRPGLADEYGEAFSELRPRGIFVTTGEEPRLSAETPCVFLQWAAPDDSPSVVFDDFDGARLVTEHLLGHGYEDILCVAGEFAAGPAEGREGGWRRAMADAGLPAEGRLVRTSFDKVEAGRAVREVLTSGRRIRAVYATTDEQALVTIRIAHSLGLRVPEDLAVVGFDGTREARLGDVPLTTVRVPLEEFAVRAFDALDGRGDSSVLEGTLSIGVTCGCEPGAAEETAHAGAAASG</sequence>
<dbReference type="EMBL" id="JACGZW010000013">
    <property type="protein sequence ID" value="MBB1158350.1"/>
    <property type="molecule type" value="Genomic_DNA"/>
</dbReference>
<protein>
    <submittedName>
        <fullName evidence="5">LacI family DNA-binding transcriptional regulator</fullName>
    </submittedName>
</protein>
<evidence type="ECO:0000313" key="5">
    <source>
        <dbReference type="EMBL" id="MBB1158350.1"/>
    </source>
</evidence>
<dbReference type="InterPro" id="IPR010982">
    <property type="entry name" value="Lambda_DNA-bd_dom_sf"/>
</dbReference>
<organism evidence="5 6">
    <name type="scientific">Amycolatopsis dendrobii</name>
    <dbReference type="NCBI Taxonomy" id="2760662"/>
    <lineage>
        <taxon>Bacteria</taxon>
        <taxon>Bacillati</taxon>
        <taxon>Actinomycetota</taxon>
        <taxon>Actinomycetes</taxon>
        <taxon>Pseudonocardiales</taxon>
        <taxon>Pseudonocardiaceae</taxon>
        <taxon>Amycolatopsis</taxon>
    </lineage>
</organism>
<feature type="domain" description="HTH lacI-type" evidence="4">
    <location>
        <begin position="18"/>
        <end position="73"/>
    </location>
</feature>
<dbReference type="CDD" id="cd06267">
    <property type="entry name" value="PBP1_LacI_sugar_binding-like"/>
    <property type="match status" value="1"/>
</dbReference>
<dbReference type="GO" id="GO:0000976">
    <property type="term" value="F:transcription cis-regulatory region binding"/>
    <property type="evidence" value="ECO:0007669"/>
    <property type="project" value="TreeGrafter"/>
</dbReference>
<keyword evidence="2 5" id="KW-0238">DNA-binding</keyword>
<dbReference type="Gene3D" id="1.10.260.40">
    <property type="entry name" value="lambda repressor-like DNA-binding domains"/>
    <property type="match status" value="1"/>
</dbReference>
<evidence type="ECO:0000256" key="2">
    <source>
        <dbReference type="ARBA" id="ARBA00023125"/>
    </source>
</evidence>
<gene>
    <name evidence="5" type="ORF">H4281_34830</name>
</gene>
<reference evidence="5 6" key="1">
    <citation type="submission" date="2020-08" db="EMBL/GenBank/DDBJ databases">
        <title>Amycolatopsis sp. nov. DR6-1 isolated from Dendrobium heterocarpum.</title>
        <authorList>
            <person name="Tedsree N."/>
            <person name="Kuncharoen N."/>
            <person name="Likhitwitayawuid K."/>
            <person name="Tanasupawat S."/>
        </authorList>
    </citation>
    <scope>NUCLEOTIDE SEQUENCE [LARGE SCALE GENOMIC DNA]</scope>
    <source>
        <strain evidence="5 6">DR6-1</strain>
    </source>
</reference>
<dbReference type="PROSITE" id="PS50932">
    <property type="entry name" value="HTH_LACI_2"/>
    <property type="match status" value="1"/>
</dbReference>
<keyword evidence="3" id="KW-0804">Transcription</keyword>
<proteinExistence type="predicted"/>
<dbReference type="InterPro" id="IPR046335">
    <property type="entry name" value="LacI/GalR-like_sensor"/>
</dbReference>
<evidence type="ECO:0000256" key="1">
    <source>
        <dbReference type="ARBA" id="ARBA00023015"/>
    </source>
</evidence>
<accession>A0A7W3W3Z4</accession>
<dbReference type="SUPFAM" id="SSF47413">
    <property type="entry name" value="lambda repressor-like DNA-binding domains"/>
    <property type="match status" value="1"/>
</dbReference>
<evidence type="ECO:0000256" key="3">
    <source>
        <dbReference type="ARBA" id="ARBA00023163"/>
    </source>
</evidence>
<dbReference type="SMART" id="SM00354">
    <property type="entry name" value="HTH_LACI"/>
    <property type="match status" value="1"/>
</dbReference>
<dbReference type="PANTHER" id="PTHR30146:SF109">
    <property type="entry name" value="HTH-TYPE TRANSCRIPTIONAL REGULATOR GALS"/>
    <property type="match status" value="1"/>
</dbReference>
<dbReference type="InterPro" id="IPR028082">
    <property type="entry name" value="Peripla_BP_I"/>
</dbReference>
<comment type="caution">
    <text evidence="5">The sequence shown here is derived from an EMBL/GenBank/DDBJ whole genome shotgun (WGS) entry which is preliminary data.</text>
</comment>
<keyword evidence="6" id="KW-1185">Reference proteome</keyword>
<dbReference type="PANTHER" id="PTHR30146">
    <property type="entry name" value="LACI-RELATED TRANSCRIPTIONAL REPRESSOR"/>
    <property type="match status" value="1"/>
</dbReference>
<dbReference type="Proteomes" id="UP000526734">
    <property type="component" value="Unassembled WGS sequence"/>
</dbReference>
<dbReference type="Gene3D" id="3.40.50.2300">
    <property type="match status" value="2"/>
</dbReference>
<evidence type="ECO:0000259" key="4">
    <source>
        <dbReference type="PROSITE" id="PS50932"/>
    </source>
</evidence>
<dbReference type="Pfam" id="PF13377">
    <property type="entry name" value="Peripla_BP_3"/>
    <property type="match status" value="1"/>
</dbReference>
<keyword evidence="1" id="KW-0805">Transcription regulation</keyword>
<dbReference type="AlphaFoldDB" id="A0A7W3W3Z4"/>
<dbReference type="GO" id="GO:0003700">
    <property type="term" value="F:DNA-binding transcription factor activity"/>
    <property type="evidence" value="ECO:0007669"/>
    <property type="project" value="TreeGrafter"/>
</dbReference>